<organism evidence="13 14">
    <name type="scientific">Erysiphe pulchra</name>
    <dbReference type="NCBI Taxonomy" id="225359"/>
    <lineage>
        <taxon>Eukaryota</taxon>
        <taxon>Fungi</taxon>
        <taxon>Dikarya</taxon>
        <taxon>Ascomycota</taxon>
        <taxon>Pezizomycotina</taxon>
        <taxon>Leotiomycetes</taxon>
        <taxon>Erysiphales</taxon>
        <taxon>Erysiphaceae</taxon>
        <taxon>Erysiphe</taxon>
    </lineage>
</organism>
<dbReference type="InterPro" id="IPR050951">
    <property type="entry name" value="Retrovirus_Pol_polyprotein"/>
</dbReference>
<evidence type="ECO:0000256" key="2">
    <source>
        <dbReference type="ARBA" id="ARBA00022723"/>
    </source>
</evidence>
<evidence type="ECO:0000256" key="7">
    <source>
        <dbReference type="ARBA" id="ARBA00022908"/>
    </source>
</evidence>
<keyword evidence="11" id="KW-0233">DNA recombination</keyword>
<dbReference type="InterPro" id="IPR012337">
    <property type="entry name" value="RNaseH-like_sf"/>
</dbReference>
<keyword evidence="8" id="KW-0695">RNA-directed DNA polymerase</keyword>
<dbReference type="Pfam" id="PF24626">
    <property type="entry name" value="SH3_Tf2-1"/>
    <property type="match status" value="1"/>
</dbReference>
<evidence type="ECO:0000256" key="1">
    <source>
        <dbReference type="ARBA" id="ARBA00022670"/>
    </source>
</evidence>
<comment type="caution">
    <text evidence="13">The sequence shown here is derived from an EMBL/GenBank/DDBJ whole genome shotgun (WGS) entry which is preliminary data.</text>
</comment>
<dbReference type="GO" id="GO:0003677">
    <property type="term" value="F:DNA binding"/>
    <property type="evidence" value="ECO:0007669"/>
    <property type="project" value="UniProtKB-KW"/>
</dbReference>
<dbReference type="PROSITE" id="PS50994">
    <property type="entry name" value="INTEGRASE"/>
    <property type="match status" value="1"/>
</dbReference>
<dbReference type="GO" id="GO:0003887">
    <property type="term" value="F:DNA-directed DNA polymerase activity"/>
    <property type="evidence" value="ECO:0007669"/>
    <property type="project" value="UniProtKB-KW"/>
</dbReference>
<keyword evidence="5" id="KW-0460">Magnesium</keyword>
<gene>
    <name evidence="13" type="ORF">EPUL_001680</name>
</gene>
<dbReference type="GO" id="GO:0003723">
    <property type="term" value="F:RNA binding"/>
    <property type="evidence" value="ECO:0007669"/>
    <property type="project" value="UniProtKB-KW"/>
</dbReference>
<evidence type="ECO:0000313" key="14">
    <source>
        <dbReference type="Proteomes" id="UP000237438"/>
    </source>
</evidence>
<evidence type="ECO:0000256" key="4">
    <source>
        <dbReference type="ARBA" id="ARBA00022801"/>
    </source>
</evidence>
<sequence>MNKEVDLPNIPQTSDKIWAVPACKGRKKARTVNINKTQVLAGNINASKLEIRAALENPHTIRKDIQLASCLILLHSFSLNGKEYVPKSLQEHLLKQLHEGPLFGHRGAAALYGLLSRSYWWPNCHKDCIKYARGCESCQRNNPSIQKPYGFIQPLPALEAPFRHLTLDFIGPLSICEVRGYEYRYILQVVDRLTKRVWIMPLEEPTTRETAEVFLNNVVRFAGLPNSIVSDQGRAFIDKTWKKICNQLKINHKLSTSYYPETDGQTERMNKILEIYLRHYVNYHQDDWVHHLSLAEFSCNNHVNSSTGVTPFFASFGHHPRLDFRPESEIPSNRDVPEFVRRMKKFLEQCKDKITLAQEFQATYANEKRLPAPRYKVGDMVFLSLKNLTLSRPTKKLDHVRAGPWRITKIKSPLVAKLDLPHQIKVDNNFHVSLLRPAYIRYPSQHLETPPPLENAPSGHEIHEVEAILDSRIRRKSSVPSTMVWN</sequence>
<dbReference type="EMBL" id="PEDP01000149">
    <property type="protein sequence ID" value="POS87319.1"/>
    <property type="molecule type" value="Genomic_DNA"/>
</dbReference>
<keyword evidence="9" id="KW-0239">DNA-directed DNA polymerase</keyword>
<keyword evidence="2" id="KW-0479">Metal-binding</keyword>
<evidence type="ECO:0000256" key="6">
    <source>
        <dbReference type="ARBA" id="ARBA00022884"/>
    </source>
</evidence>
<keyword evidence="9" id="KW-0548">Nucleotidyltransferase</keyword>
<dbReference type="OrthoDB" id="3561256at2759"/>
<dbReference type="PANTHER" id="PTHR37984">
    <property type="entry name" value="PROTEIN CBG26694"/>
    <property type="match status" value="1"/>
</dbReference>
<keyword evidence="3" id="KW-0064">Aspartyl protease</keyword>
<keyword evidence="14" id="KW-1185">Reference proteome</keyword>
<dbReference type="STRING" id="225359.A0A2S4PZ53"/>
<name>A0A2S4PZ53_9PEZI</name>
<dbReference type="GO" id="GO:0005634">
    <property type="term" value="C:nucleus"/>
    <property type="evidence" value="ECO:0007669"/>
    <property type="project" value="UniProtKB-ARBA"/>
</dbReference>
<dbReference type="GO" id="GO:0003964">
    <property type="term" value="F:RNA-directed DNA polymerase activity"/>
    <property type="evidence" value="ECO:0007669"/>
    <property type="project" value="UniProtKB-KW"/>
</dbReference>
<feature type="domain" description="Integrase catalytic" evidence="12">
    <location>
        <begin position="157"/>
        <end position="319"/>
    </location>
</feature>
<dbReference type="GO" id="GO:0006508">
    <property type="term" value="P:proteolysis"/>
    <property type="evidence" value="ECO:0007669"/>
    <property type="project" value="UniProtKB-KW"/>
</dbReference>
<dbReference type="InterPro" id="IPR041588">
    <property type="entry name" value="Integrase_H2C2"/>
</dbReference>
<dbReference type="GO" id="GO:0004190">
    <property type="term" value="F:aspartic-type endopeptidase activity"/>
    <property type="evidence" value="ECO:0007669"/>
    <property type="project" value="UniProtKB-KW"/>
</dbReference>
<dbReference type="AlphaFoldDB" id="A0A2S4PZ53"/>
<keyword evidence="10" id="KW-0238">DNA-binding</keyword>
<keyword evidence="9" id="KW-0808">Transferase</keyword>
<accession>A0A2S4PZ53</accession>
<protein>
    <recommendedName>
        <fullName evidence="12">Integrase catalytic domain-containing protein</fullName>
    </recommendedName>
</protein>
<reference evidence="13 14" key="1">
    <citation type="submission" date="2017-10" db="EMBL/GenBank/DDBJ databases">
        <title>Development of genomic resources for the powdery mildew, Erysiphe pulchra.</title>
        <authorList>
            <person name="Wadl P.A."/>
            <person name="Mack B.M."/>
            <person name="Moore G."/>
            <person name="Beltz S.B."/>
        </authorList>
    </citation>
    <scope>NUCLEOTIDE SEQUENCE [LARGE SCALE GENOMIC DNA]</scope>
    <source>
        <strain evidence="13">Cflorida</strain>
    </source>
</reference>
<dbReference type="Gene3D" id="3.30.420.10">
    <property type="entry name" value="Ribonuclease H-like superfamily/Ribonuclease H"/>
    <property type="match status" value="1"/>
</dbReference>
<dbReference type="GO" id="GO:0006310">
    <property type="term" value="P:DNA recombination"/>
    <property type="evidence" value="ECO:0007669"/>
    <property type="project" value="UniProtKB-KW"/>
</dbReference>
<evidence type="ECO:0000259" key="12">
    <source>
        <dbReference type="PROSITE" id="PS50994"/>
    </source>
</evidence>
<keyword evidence="6" id="KW-0694">RNA-binding</keyword>
<evidence type="ECO:0000313" key="13">
    <source>
        <dbReference type="EMBL" id="POS87319.1"/>
    </source>
</evidence>
<dbReference type="FunFam" id="3.30.420.10:FF:000032">
    <property type="entry name" value="Retrovirus-related Pol polyprotein from transposon 297-like Protein"/>
    <property type="match status" value="1"/>
</dbReference>
<dbReference type="SUPFAM" id="SSF53098">
    <property type="entry name" value="Ribonuclease H-like"/>
    <property type="match status" value="1"/>
</dbReference>
<dbReference type="Pfam" id="PF17921">
    <property type="entry name" value="Integrase_H2C2"/>
    <property type="match status" value="1"/>
</dbReference>
<evidence type="ECO:0000256" key="10">
    <source>
        <dbReference type="ARBA" id="ARBA00023125"/>
    </source>
</evidence>
<dbReference type="GO" id="GO:0015074">
    <property type="term" value="P:DNA integration"/>
    <property type="evidence" value="ECO:0007669"/>
    <property type="project" value="UniProtKB-KW"/>
</dbReference>
<keyword evidence="7" id="KW-0229">DNA integration</keyword>
<dbReference type="GO" id="GO:0046872">
    <property type="term" value="F:metal ion binding"/>
    <property type="evidence" value="ECO:0007669"/>
    <property type="project" value="UniProtKB-KW"/>
</dbReference>
<keyword evidence="1" id="KW-0645">Protease</keyword>
<keyword evidence="4" id="KW-0378">Hydrolase</keyword>
<dbReference type="Gene3D" id="1.10.340.70">
    <property type="match status" value="1"/>
</dbReference>
<dbReference type="PANTHER" id="PTHR37984:SF5">
    <property type="entry name" value="PROTEIN NYNRIN-LIKE"/>
    <property type="match status" value="1"/>
</dbReference>
<proteinExistence type="predicted"/>
<evidence type="ECO:0000256" key="8">
    <source>
        <dbReference type="ARBA" id="ARBA00022918"/>
    </source>
</evidence>
<dbReference type="Proteomes" id="UP000237438">
    <property type="component" value="Unassembled WGS sequence"/>
</dbReference>
<dbReference type="Pfam" id="PF00665">
    <property type="entry name" value="rve"/>
    <property type="match status" value="1"/>
</dbReference>
<evidence type="ECO:0000256" key="5">
    <source>
        <dbReference type="ARBA" id="ARBA00022842"/>
    </source>
</evidence>
<evidence type="ECO:0000256" key="3">
    <source>
        <dbReference type="ARBA" id="ARBA00022750"/>
    </source>
</evidence>
<dbReference type="InterPro" id="IPR036397">
    <property type="entry name" value="RNaseH_sf"/>
</dbReference>
<evidence type="ECO:0000256" key="9">
    <source>
        <dbReference type="ARBA" id="ARBA00022932"/>
    </source>
</evidence>
<dbReference type="InterPro" id="IPR001584">
    <property type="entry name" value="Integrase_cat-core"/>
</dbReference>
<evidence type="ECO:0000256" key="11">
    <source>
        <dbReference type="ARBA" id="ARBA00023172"/>
    </source>
</evidence>
<dbReference type="InterPro" id="IPR056924">
    <property type="entry name" value="SH3_Tf2-1"/>
</dbReference>